<evidence type="ECO:0000313" key="1">
    <source>
        <dbReference type="EMBL" id="PIZ70165.1"/>
    </source>
</evidence>
<accession>A0A2M7UG13</accession>
<dbReference type="InterPro" id="IPR023198">
    <property type="entry name" value="PGP-like_dom2"/>
</dbReference>
<dbReference type="SFLD" id="SFLDG01129">
    <property type="entry name" value="C1.5:_HAD__Beta-PGM__Phosphata"/>
    <property type="match status" value="1"/>
</dbReference>
<dbReference type="Gene3D" id="3.40.50.1000">
    <property type="entry name" value="HAD superfamily/HAD-like"/>
    <property type="match status" value="1"/>
</dbReference>
<dbReference type="Proteomes" id="UP000229805">
    <property type="component" value="Unassembled WGS sequence"/>
</dbReference>
<gene>
    <name evidence="1" type="ORF">COY11_03160</name>
</gene>
<dbReference type="InterPro" id="IPR050155">
    <property type="entry name" value="HAD-like_hydrolase_sf"/>
</dbReference>
<comment type="caution">
    <text evidence="1">The sequence shown here is derived from an EMBL/GenBank/DDBJ whole genome shotgun (WGS) entry which is preliminary data.</text>
</comment>
<reference evidence="2" key="1">
    <citation type="submission" date="2017-09" db="EMBL/GenBank/DDBJ databases">
        <title>Depth-based differentiation of microbial function through sediment-hosted aquifers and enrichment of novel symbionts in the deep terrestrial subsurface.</title>
        <authorList>
            <person name="Probst A.J."/>
            <person name="Ladd B."/>
            <person name="Jarett J.K."/>
            <person name="Geller-Mcgrath D.E."/>
            <person name="Sieber C.M.K."/>
            <person name="Emerson J.B."/>
            <person name="Anantharaman K."/>
            <person name="Thomas B.C."/>
            <person name="Malmstrom R."/>
            <person name="Stieglmeier M."/>
            <person name="Klingl A."/>
            <person name="Woyke T."/>
            <person name="Ryan C.M."/>
            <person name="Banfield J.F."/>
        </authorList>
    </citation>
    <scope>NUCLEOTIDE SEQUENCE [LARGE SCALE GENOMIC DNA]</scope>
</reference>
<dbReference type="AlphaFoldDB" id="A0A2M7UG13"/>
<dbReference type="InterPro" id="IPR023214">
    <property type="entry name" value="HAD_sf"/>
</dbReference>
<protein>
    <recommendedName>
        <fullName evidence="3">HAD family hydrolase</fullName>
    </recommendedName>
</protein>
<name>A0A2M7UG13_9BACT</name>
<dbReference type="PROSITE" id="PS01228">
    <property type="entry name" value="COF_1"/>
    <property type="match status" value="1"/>
</dbReference>
<dbReference type="NCBIfam" id="TIGR01549">
    <property type="entry name" value="HAD-SF-IA-v1"/>
    <property type="match status" value="1"/>
</dbReference>
<dbReference type="GO" id="GO:0008967">
    <property type="term" value="F:phosphoglycolate phosphatase activity"/>
    <property type="evidence" value="ECO:0007669"/>
    <property type="project" value="TreeGrafter"/>
</dbReference>
<sequence>MLVLKEKLSLIVFDFDGTLVTTPWKGLCRAYQEIIEKVCKKDPRTFFKNTGEFKRWYSHDLVYNHQRIGLLPEMEEEGKGIFYEIYDPFVDIYPAIPEVLNRLGENYQLAILTNRSRQSTVKLLGELAQKFAVIVGEEDVRGRLKPDPDGLWMILEQTGINPENALMVGDVKNDILTGQNVGAKTGFVTWGFGSLKDAKLLKPNFIFRKPEELCFNR</sequence>
<dbReference type="SUPFAM" id="SSF56784">
    <property type="entry name" value="HAD-like"/>
    <property type="match status" value="1"/>
</dbReference>
<dbReference type="InterPro" id="IPR006439">
    <property type="entry name" value="HAD-SF_hydro_IA"/>
</dbReference>
<evidence type="ECO:0008006" key="3">
    <source>
        <dbReference type="Google" id="ProtNLM"/>
    </source>
</evidence>
<proteinExistence type="predicted"/>
<organism evidence="1 2">
    <name type="scientific">Candidatus Portnoybacteria bacterium CG_4_10_14_0_2_um_filter_44_20</name>
    <dbReference type="NCBI Taxonomy" id="1974799"/>
    <lineage>
        <taxon>Bacteria</taxon>
        <taxon>Candidatus Portnoyibacteriota</taxon>
    </lineage>
</organism>
<dbReference type="InterPro" id="IPR041492">
    <property type="entry name" value="HAD_2"/>
</dbReference>
<dbReference type="SFLD" id="SFLDS00003">
    <property type="entry name" value="Haloacid_Dehalogenase"/>
    <property type="match status" value="1"/>
</dbReference>
<dbReference type="Pfam" id="PF13419">
    <property type="entry name" value="HAD_2"/>
    <property type="match status" value="1"/>
</dbReference>
<dbReference type="GO" id="GO:0006281">
    <property type="term" value="P:DNA repair"/>
    <property type="evidence" value="ECO:0007669"/>
    <property type="project" value="TreeGrafter"/>
</dbReference>
<dbReference type="EMBL" id="PFOG01000122">
    <property type="protein sequence ID" value="PIZ70165.1"/>
    <property type="molecule type" value="Genomic_DNA"/>
</dbReference>
<dbReference type="Gene3D" id="1.10.150.240">
    <property type="entry name" value="Putative phosphatase, domain 2"/>
    <property type="match status" value="1"/>
</dbReference>
<dbReference type="InterPro" id="IPR036412">
    <property type="entry name" value="HAD-like_sf"/>
</dbReference>
<evidence type="ECO:0000313" key="2">
    <source>
        <dbReference type="Proteomes" id="UP000229805"/>
    </source>
</evidence>
<dbReference type="GO" id="GO:0005829">
    <property type="term" value="C:cytosol"/>
    <property type="evidence" value="ECO:0007669"/>
    <property type="project" value="TreeGrafter"/>
</dbReference>
<dbReference type="PANTHER" id="PTHR43434">
    <property type="entry name" value="PHOSPHOGLYCOLATE PHOSPHATASE"/>
    <property type="match status" value="1"/>
</dbReference>
<dbReference type="PANTHER" id="PTHR43434:SF1">
    <property type="entry name" value="PHOSPHOGLYCOLATE PHOSPHATASE"/>
    <property type="match status" value="1"/>
</dbReference>